<evidence type="ECO:0000313" key="1">
    <source>
        <dbReference type="EMBL" id="KAE9009905.1"/>
    </source>
</evidence>
<dbReference type="Gene3D" id="3.10.10.10">
    <property type="entry name" value="HIV Type 1 Reverse Transcriptase, subunit A, domain 1"/>
    <property type="match status" value="1"/>
</dbReference>
<gene>
    <name evidence="1" type="ORF">PF011_g10049</name>
</gene>
<accession>A0A6A3KWV8</accession>
<proteinExistence type="predicted"/>
<name>A0A6A3KWV8_9STRA</name>
<comment type="caution">
    <text evidence="1">The sequence shown here is derived from an EMBL/GenBank/DDBJ whole genome shotgun (WGS) entry which is preliminary data.</text>
</comment>
<protein>
    <submittedName>
        <fullName evidence="1">Uncharacterized protein</fullName>
    </submittedName>
</protein>
<evidence type="ECO:0000313" key="2">
    <source>
        <dbReference type="Proteomes" id="UP000460718"/>
    </source>
</evidence>
<dbReference type="SUPFAM" id="SSF56672">
    <property type="entry name" value="DNA/RNA polymerases"/>
    <property type="match status" value="1"/>
</dbReference>
<organism evidence="1 2">
    <name type="scientific">Phytophthora fragariae</name>
    <dbReference type="NCBI Taxonomy" id="53985"/>
    <lineage>
        <taxon>Eukaryota</taxon>
        <taxon>Sar</taxon>
        <taxon>Stramenopiles</taxon>
        <taxon>Oomycota</taxon>
        <taxon>Peronosporomycetes</taxon>
        <taxon>Peronosporales</taxon>
        <taxon>Peronosporaceae</taxon>
        <taxon>Phytophthora</taxon>
    </lineage>
</organism>
<dbReference type="AlphaFoldDB" id="A0A6A3KWV8"/>
<dbReference type="EMBL" id="QXFW01000518">
    <property type="protein sequence ID" value="KAE9009905.1"/>
    <property type="molecule type" value="Genomic_DNA"/>
</dbReference>
<dbReference type="Proteomes" id="UP000460718">
    <property type="component" value="Unassembled WGS sequence"/>
</dbReference>
<reference evidence="1 2" key="1">
    <citation type="submission" date="2018-09" db="EMBL/GenBank/DDBJ databases">
        <title>Genomic investigation of the strawberry pathogen Phytophthora fragariae indicates pathogenicity is determined by transcriptional variation in three key races.</title>
        <authorList>
            <person name="Adams T.M."/>
            <person name="Armitage A.D."/>
            <person name="Sobczyk M.K."/>
            <person name="Bates H.J."/>
            <person name="Dunwell J.M."/>
            <person name="Nellist C.F."/>
            <person name="Harrison R.J."/>
        </authorList>
    </citation>
    <scope>NUCLEOTIDE SEQUENCE [LARGE SCALE GENOMIC DNA]</scope>
    <source>
        <strain evidence="1 2">SCRP245</strain>
    </source>
</reference>
<sequence>MSIEEASVIGFSPPSTTMVVAKVGRQKLPKRSYQYVAIMEVTCEFDQARVKQWLETQLHDVNAPLSNEDEFKLGTMEQEDKELLLRLLRHYPKLLEPRDGCPSHTTLGVSHEIHTGSEAPIKVRPRRHSHSEQAIIDEQTDKMLVDGVIEVANGAWGFPIVLLRK</sequence>
<dbReference type="InterPro" id="IPR043502">
    <property type="entry name" value="DNA/RNA_pol_sf"/>
</dbReference>